<evidence type="ECO:0000313" key="3">
    <source>
        <dbReference type="EMBL" id="EPF71948.1"/>
    </source>
</evidence>
<organism evidence="3 4">
    <name type="scientific">Acinetobacter rudis CIP 110305</name>
    <dbReference type="NCBI Taxonomy" id="421052"/>
    <lineage>
        <taxon>Bacteria</taxon>
        <taxon>Pseudomonadati</taxon>
        <taxon>Pseudomonadota</taxon>
        <taxon>Gammaproteobacteria</taxon>
        <taxon>Moraxellales</taxon>
        <taxon>Moraxellaceae</taxon>
        <taxon>Acinetobacter</taxon>
    </lineage>
</organism>
<keyword evidence="2" id="KW-0812">Transmembrane</keyword>
<keyword evidence="2" id="KW-0472">Membrane</keyword>
<dbReference type="RefSeq" id="WP_016656698.1">
    <property type="nucleotide sequence ID" value="NZ_KE340353.1"/>
</dbReference>
<feature type="coiled-coil region" evidence="1">
    <location>
        <begin position="58"/>
        <end position="91"/>
    </location>
</feature>
<dbReference type="Pfam" id="PF16082">
    <property type="entry name" value="Phage_holin_2_4"/>
    <property type="match status" value="1"/>
</dbReference>
<keyword evidence="4" id="KW-1185">Reference proteome</keyword>
<sequence>MSDNTQYLEASATLVSKAAPAMYAGGGASAVALLMSIDWLAVIGVVLAIAGFIANQRYQRKKNKREEFESQARMKRDQEIHELKLKKLKEEKCNVK</sequence>
<evidence type="ECO:0000313" key="4">
    <source>
        <dbReference type="Proteomes" id="UP000014568"/>
    </source>
</evidence>
<dbReference type="EMBL" id="ATGI01000031">
    <property type="protein sequence ID" value="EPF71948.1"/>
    <property type="molecule type" value="Genomic_DNA"/>
</dbReference>
<keyword evidence="1" id="KW-0175">Coiled coil</keyword>
<feature type="transmembrane region" description="Helical" evidence="2">
    <location>
        <begin position="30"/>
        <end position="54"/>
    </location>
</feature>
<comment type="caution">
    <text evidence="3">The sequence shown here is derived from an EMBL/GenBank/DDBJ whole genome shotgun (WGS) entry which is preliminary data.</text>
</comment>
<evidence type="ECO:0000256" key="1">
    <source>
        <dbReference type="SAM" id="Coils"/>
    </source>
</evidence>
<protein>
    <recommendedName>
        <fullName evidence="5">Holin</fullName>
    </recommendedName>
</protein>
<accession>S3MZY5</accession>
<evidence type="ECO:0008006" key="5">
    <source>
        <dbReference type="Google" id="ProtNLM"/>
    </source>
</evidence>
<proteinExistence type="predicted"/>
<name>S3MZY5_9GAMM</name>
<evidence type="ECO:0000256" key="2">
    <source>
        <dbReference type="SAM" id="Phobius"/>
    </source>
</evidence>
<dbReference type="HOGENOM" id="CLU_175557_2_0_6"/>
<dbReference type="InterPro" id="IPR032124">
    <property type="entry name" value="Phage_F116_holin"/>
</dbReference>
<gene>
    <name evidence="3" type="ORF">F945_02294</name>
</gene>
<dbReference type="AlphaFoldDB" id="S3MZY5"/>
<dbReference type="PATRIC" id="fig|421052.3.peg.2238"/>
<keyword evidence="2" id="KW-1133">Transmembrane helix</keyword>
<dbReference type="Proteomes" id="UP000014568">
    <property type="component" value="Unassembled WGS sequence"/>
</dbReference>
<reference evidence="3 4" key="1">
    <citation type="submission" date="2013-06" db="EMBL/GenBank/DDBJ databases">
        <title>The Genome Sequence of Acinetobacter rudis CIP 110305.</title>
        <authorList>
            <consortium name="The Broad Institute Genome Sequencing Platform"/>
            <consortium name="The Broad Institute Genome Sequencing Center for Infectious Disease"/>
            <person name="Cerqueira G."/>
            <person name="Feldgarden M."/>
            <person name="Courvalin P."/>
            <person name="Perichon B."/>
            <person name="Grillot-Courvalin C."/>
            <person name="Clermont D."/>
            <person name="Rocha E."/>
            <person name="Yoon E.-J."/>
            <person name="Nemec A."/>
            <person name="Young S.K."/>
            <person name="Zeng Q."/>
            <person name="Gargeya S."/>
            <person name="Fitzgerald M."/>
            <person name="Abouelleil A."/>
            <person name="Alvarado L."/>
            <person name="Berlin A.M."/>
            <person name="Chapman S.B."/>
            <person name="Dewar J."/>
            <person name="Goldberg J."/>
            <person name="Griggs A."/>
            <person name="Gujja S."/>
            <person name="Hansen M."/>
            <person name="Howarth C."/>
            <person name="Imamovic A."/>
            <person name="Larimer J."/>
            <person name="McCowan C."/>
            <person name="Murphy C."/>
            <person name="Pearson M."/>
            <person name="Priest M."/>
            <person name="Roberts A."/>
            <person name="Saif S."/>
            <person name="Shea T."/>
            <person name="Sykes S."/>
            <person name="Wortman J."/>
            <person name="Nusbaum C."/>
            <person name="Birren B."/>
        </authorList>
    </citation>
    <scope>NUCLEOTIDE SEQUENCE [LARGE SCALE GENOMIC DNA]</scope>
    <source>
        <strain evidence="3 4">CIP 110305</strain>
    </source>
</reference>